<feature type="region of interest" description="Disordered" evidence="1">
    <location>
        <begin position="1"/>
        <end position="81"/>
    </location>
</feature>
<dbReference type="Proteomes" id="UP001165121">
    <property type="component" value="Unassembled WGS sequence"/>
</dbReference>
<feature type="compositionally biased region" description="Acidic residues" evidence="1">
    <location>
        <begin position="23"/>
        <end position="38"/>
    </location>
</feature>
<feature type="compositionally biased region" description="Basic and acidic residues" evidence="1">
    <location>
        <begin position="39"/>
        <end position="52"/>
    </location>
</feature>
<name>A0A9W6XZL2_9STRA</name>
<organism evidence="2 3">
    <name type="scientific">Phytophthora fragariaefolia</name>
    <dbReference type="NCBI Taxonomy" id="1490495"/>
    <lineage>
        <taxon>Eukaryota</taxon>
        <taxon>Sar</taxon>
        <taxon>Stramenopiles</taxon>
        <taxon>Oomycota</taxon>
        <taxon>Peronosporomycetes</taxon>
        <taxon>Peronosporales</taxon>
        <taxon>Peronosporaceae</taxon>
        <taxon>Phytophthora</taxon>
    </lineage>
</organism>
<keyword evidence="3" id="KW-1185">Reference proteome</keyword>
<protein>
    <submittedName>
        <fullName evidence="2">Unnamed protein product</fullName>
    </submittedName>
</protein>
<dbReference type="AlphaFoldDB" id="A0A9W6XZL2"/>
<sequence length="99" mass="11196">MQSRREGSTDSTEANRTPHDEPDGSSDGEGISDSDGDSEFEKRMLETWERSYRHPPRPVSRVQLDNKEIHPPSNLENESKSAVAPEMDTLHAHYVGVKY</sequence>
<accession>A0A9W6XZL2</accession>
<reference evidence="2" key="1">
    <citation type="submission" date="2023-04" db="EMBL/GenBank/DDBJ databases">
        <title>Phytophthora fragariaefolia NBRC 109709.</title>
        <authorList>
            <person name="Ichikawa N."/>
            <person name="Sato H."/>
            <person name="Tonouchi N."/>
        </authorList>
    </citation>
    <scope>NUCLEOTIDE SEQUENCE</scope>
    <source>
        <strain evidence="2">NBRC 109709</strain>
    </source>
</reference>
<proteinExistence type="predicted"/>
<evidence type="ECO:0000313" key="2">
    <source>
        <dbReference type="EMBL" id="GMF48893.1"/>
    </source>
</evidence>
<evidence type="ECO:0000256" key="1">
    <source>
        <dbReference type="SAM" id="MobiDB-lite"/>
    </source>
</evidence>
<comment type="caution">
    <text evidence="2">The sequence shown here is derived from an EMBL/GenBank/DDBJ whole genome shotgun (WGS) entry which is preliminary data.</text>
</comment>
<evidence type="ECO:0000313" key="3">
    <source>
        <dbReference type="Proteomes" id="UP001165121"/>
    </source>
</evidence>
<dbReference type="EMBL" id="BSXT01002423">
    <property type="protein sequence ID" value="GMF48893.1"/>
    <property type="molecule type" value="Genomic_DNA"/>
</dbReference>
<gene>
    <name evidence="2" type="ORF">Pfra01_001909700</name>
</gene>